<dbReference type="SUPFAM" id="SSF52540">
    <property type="entry name" value="P-loop containing nucleoside triphosphate hydrolases"/>
    <property type="match status" value="1"/>
</dbReference>
<sequence length="646" mass="68902">MSKHDTLRFRSTRPARALAEAVGLAGARTGSQASASDCRCEPTFDERTLYVDAADCSGDLRDSNECRRTVVETLADRDAESIVVRSNGLEYRYPARGVDVLAAAGRFVELLGARDERLAEAAAEDPLAVAAELDGRADETADIGVESGLCRASSGVESYEDVLTPLVGLPIAHYFVDRSVDDSARLRDIRTLETGTTARIYERDDAVALYELELVDLSLGVKTATLLDGYEAIADGDVDGDRAPSRAIESVSDGPVDPRLTNILEKHTSGYGVLEDLFADSRVTDVYATSPVSQNPIRVVVDGESMATNVRLTTGGSRALASRVRRTSGRPFSRATPTVDATAALENGADVRIAGITDPVTDGIAFAFRKQADETFTLPALVENGTMSASVAAFLSVAVERSAATLIAGTRGAGKTTLLGTLLYELTPETRTVVIEDTPELPVDRLQTVGRDVQALRTGLGDGPEITPVEALRTALRLGDGALVVGEIRGEEAQVLYEAMRVGANANAVLGTIHGDSGAAVYERVVSDLGIQPSSFSATDLVVTVQSYRTDAGRKRRLAAIEEIVGSGDDVRFEPLYELADERAVSTGRIERGESRLVERLTGPAESYADLRNMIESRTQQLTELAADGRTSPRETATVYAGRPLV</sequence>
<dbReference type="InterPro" id="IPR001482">
    <property type="entry name" value="T2SS/T4SS_dom"/>
</dbReference>
<dbReference type="PANTHER" id="PTHR30486">
    <property type="entry name" value="TWITCHING MOTILITY PROTEIN PILT"/>
    <property type="match status" value="1"/>
</dbReference>
<organism evidence="3 4">
    <name type="scientific">Halostagnicola kamekurae</name>
    <dbReference type="NCBI Taxonomy" id="619731"/>
    <lineage>
        <taxon>Archaea</taxon>
        <taxon>Methanobacteriati</taxon>
        <taxon>Methanobacteriota</taxon>
        <taxon>Stenosarchaea group</taxon>
        <taxon>Halobacteria</taxon>
        <taxon>Halobacteriales</taxon>
        <taxon>Natrialbaceae</taxon>
        <taxon>Halostagnicola</taxon>
    </lineage>
</organism>
<dbReference type="Pfam" id="PF00437">
    <property type="entry name" value="T2SSE"/>
    <property type="match status" value="1"/>
</dbReference>
<comment type="similarity">
    <text evidence="1">Belongs to the GSP E family.</text>
</comment>
<dbReference type="GO" id="GO:0016887">
    <property type="term" value="F:ATP hydrolysis activity"/>
    <property type="evidence" value="ECO:0007669"/>
    <property type="project" value="InterPro"/>
</dbReference>
<accession>A0A1I6RNJ0</accession>
<dbReference type="InterPro" id="IPR050921">
    <property type="entry name" value="T4SS_GSP_E_ATPase"/>
</dbReference>
<keyword evidence="4" id="KW-1185">Reference proteome</keyword>
<evidence type="ECO:0000313" key="3">
    <source>
        <dbReference type="EMBL" id="SFS66275.1"/>
    </source>
</evidence>
<dbReference type="PANTHER" id="PTHR30486:SF6">
    <property type="entry name" value="TYPE IV PILUS RETRACTATION ATPASE PILT"/>
    <property type="match status" value="1"/>
</dbReference>
<dbReference type="Proteomes" id="UP000199199">
    <property type="component" value="Unassembled WGS sequence"/>
</dbReference>
<dbReference type="AlphaFoldDB" id="A0A1I6RNJ0"/>
<dbReference type="InterPro" id="IPR027417">
    <property type="entry name" value="P-loop_NTPase"/>
</dbReference>
<dbReference type="Gene3D" id="3.40.50.300">
    <property type="entry name" value="P-loop containing nucleotide triphosphate hydrolases"/>
    <property type="match status" value="1"/>
</dbReference>
<evidence type="ECO:0000259" key="2">
    <source>
        <dbReference type="Pfam" id="PF00437"/>
    </source>
</evidence>
<proteinExistence type="inferred from homology"/>
<dbReference type="OrthoDB" id="31341at2157"/>
<protein>
    <submittedName>
        <fullName evidence="3">Type IV secretory pathway ATPase VirB11/Archaellum biosynthesis ATPase</fullName>
    </submittedName>
</protein>
<reference evidence="4" key="1">
    <citation type="submission" date="2016-10" db="EMBL/GenBank/DDBJ databases">
        <authorList>
            <person name="Varghese N."/>
            <person name="Submissions S."/>
        </authorList>
    </citation>
    <scope>NUCLEOTIDE SEQUENCE [LARGE SCALE GENOMIC DNA]</scope>
    <source>
        <strain evidence="4">DSM 22427</strain>
    </source>
</reference>
<evidence type="ECO:0000313" key="4">
    <source>
        <dbReference type="Proteomes" id="UP000199199"/>
    </source>
</evidence>
<dbReference type="Gene3D" id="3.30.450.380">
    <property type="match status" value="1"/>
</dbReference>
<gene>
    <name evidence="3" type="ORF">SAMN04488556_1941</name>
</gene>
<dbReference type="EMBL" id="FOZS01000002">
    <property type="protein sequence ID" value="SFS66275.1"/>
    <property type="molecule type" value="Genomic_DNA"/>
</dbReference>
<feature type="domain" description="Bacterial type II secretion system protein E" evidence="2">
    <location>
        <begin position="285"/>
        <end position="546"/>
    </location>
</feature>
<name>A0A1I6RNJ0_9EURY</name>
<dbReference type="RefSeq" id="WP_092904084.1">
    <property type="nucleotide sequence ID" value="NZ_FOZS01000002.1"/>
</dbReference>
<evidence type="ECO:0000256" key="1">
    <source>
        <dbReference type="ARBA" id="ARBA00006611"/>
    </source>
</evidence>